<comment type="caution">
    <text evidence="1">The sequence shown here is derived from an EMBL/GenBank/DDBJ whole genome shotgun (WGS) entry which is preliminary data.</text>
</comment>
<proteinExistence type="predicted"/>
<evidence type="ECO:0000313" key="1">
    <source>
        <dbReference type="EMBL" id="GAI45345.1"/>
    </source>
</evidence>
<reference evidence="1" key="1">
    <citation type="journal article" date="2014" name="Front. Microbiol.">
        <title>High frequency of phylogenetically diverse reductive dehalogenase-homologous genes in deep subseafloor sedimentary metagenomes.</title>
        <authorList>
            <person name="Kawai M."/>
            <person name="Futagami T."/>
            <person name="Toyoda A."/>
            <person name="Takaki Y."/>
            <person name="Nishi S."/>
            <person name="Hori S."/>
            <person name="Arai W."/>
            <person name="Tsubouchi T."/>
            <person name="Morono Y."/>
            <person name="Uchiyama I."/>
            <person name="Ito T."/>
            <person name="Fujiyama A."/>
            <person name="Inagaki F."/>
            <person name="Takami H."/>
        </authorList>
    </citation>
    <scope>NUCLEOTIDE SEQUENCE</scope>
    <source>
        <strain evidence="1">Expedition CK06-06</strain>
    </source>
</reference>
<accession>X1Q2M3</accession>
<organism evidence="1">
    <name type="scientific">marine sediment metagenome</name>
    <dbReference type="NCBI Taxonomy" id="412755"/>
    <lineage>
        <taxon>unclassified sequences</taxon>
        <taxon>metagenomes</taxon>
        <taxon>ecological metagenomes</taxon>
    </lineage>
</organism>
<name>X1Q2M3_9ZZZZ</name>
<protein>
    <submittedName>
        <fullName evidence="1">Uncharacterized protein</fullName>
    </submittedName>
</protein>
<dbReference type="AlphaFoldDB" id="X1Q2M3"/>
<sequence length="151" mass="17135">MGRKNLLDVAVPRLRNHMAEKGVALTTGETAGLLSVSTTSAFNVLTYMEATDVVQHIRRRKNFYYLKDAYEDERLAEILIEAGERSPPEHRRSIYDPVLDRFLESGYGLVEVKVEGKSGYYLRQALDRRIKTRGLGIKATIVSEVVYLEKA</sequence>
<gene>
    <name evidence="1" type="ORF">S06H3_43332</name>
</gene>
<dbReference type="EMBL" id="BARV01026871">
    <property type="protein sequence ID" value="GAI45345.1"/>
    <property type="molecule type" value="Genomic_DNA"/>
</dbReference>